<dbReference type="OrthoDB" id="775261at2759"/>
<evidence type="ECO:0000256" key="3">
    <source>
        <dbReference type="SAM" id="MobiDB-lite"/>
    </source>
</evidence>
<dbReference type="SUPFAM" id="SSF81383">
    <property type="entry name" value="F-box domain"/>
    <property type="match status" value="1"/>
</dbReference>
<feature type="compositionally biased region" description="Basic and acidic residues" evidence="3">
    <location>
        <begin position="480"/>
        <end position="502"/>
    </location>
</feature>
<dbReference type="InterPro" id="IPR005516">
    <property type="entry name" value="Remorin_C"/>
</dbReference>
<evidence type="ECO:0000256" key="1">
    <source>
        <dbReference type="ARBA" id="ARBA00005711"/>
    </source>
</evidence>
<organism evidence="5 6">
    <name type="scientific">Artemisia annua</name>
    <name type="common">Sweet wormwood</name>
    <dbReference type="NCBI Taxonomy" id="35608"/>
    <lineage>
        <taxon>Eukaryota</taxon>
        <taxon>Viridiplantae</taxon>
        <taxon>Streptophyta</taxon>
        <taxon>Embryophyta</taxon>
        <taxon>Tracheophyta</taxon>
        <taxon>Spermatophyta</taxon>
        <taxon>Magnoliopsida</taxon>
        <taxon>eudicotyledons</taxon>
        <taxon>Gunneridae</taxon>
        <taxon>Pentapetalae</taxon>
        <taxon>asterids</taxon>
        <taxon>campanulids</taxon>
        <taxon>Asterales</taxon>
        <taxon>Asteraceae</taxon>
        <taxon>Asteroideae</taxon>
        <taxon>Anthemideae</taxon>
        <taxon>Artemisiinae</taxon>
        <taxon>Artemisia</taxon>
    </lineage>
</organism>
<evidence type="ECO:0000259" key="4">
    <source>
        <dbReference type="PROSITE" id="PS50181"/>
    </source>
</evidence>
<dbReference type="Pfam" id="PF03763">
    <property type="entry name" value="Remorin_C"/>
    <property type="match status" value="1"/>
</dbReference>
<sequence length="606" mass="69736">MSSFNTSIEDLPGNVMVDVLSRLPVKAIIHSKCVCKNWRELVSDSYFVKLHLSRSPAGIIIHHESRSQRPPSQYVDDPGILKWWEPKNDTRRLFHDPVMNFDLNRVPTFENSKLRVMGSVNGLVCFGQCLDKAQKNTCICNPVTREYTILPLSQHDRLRHTMIASGFGIAEVYTLGKGQWRQLGHVPHQLKASRGTFLNGSIHWIVLDEDSPEKIYAFDIDNETFHLFPSPPPEKLGFIPRQNLGVMNGFLSLCYFSYLDQFTVWVMKEYGIKRSWHKEVVIKQSNFGLVEPDCPMSEHVYLVERSKHETILMIHGGDCNICSILTIYGFASKSIFRAEEENKTQSTRVVRDRKISSRRTWSSKDRQKSKNWGRKQLSRDTSREYDKTEGEEFRTAVAAAAYAVNSIENKEKEIQQVPRSKSRKTLSEIIEESPTPESIGDLPGEANRPIPAKATTEVEDRVSRKSFGSAGSIEEMLGPVEDKQLGEETSQKEPERKLGEADIWEKTEMEKIKERFEKLKDTINEWETNKKSKAKKKLIKQEGRLEWKRARALEKFKEKWDTIEKISNGARSKNDENRKTKEMRVKEKAKMIKSTGKISNPTFLCC</sequence>
<dbReference type="NCBIfam" id="TIGR01640">
    <property type="entry name" value="F_box_assoc_1"/>
    <property type="match status" value="1"/>
</dbReference>
<dbReference type="InterPro" id="IPR013187">
    <property type="entry name" value="F-box-assoc_dom_typ3"/>
</dbReference>
<feature type="region of interest" description="Disordered" evidence="3">
    <location>
        <begin position="567"/>
        <end position="593"/>
    </location>
</feature>
<protein>
    <submittedName>
        <fullName evidence="5">F-box domain-containing protein</fullName>
    </submittedName>
</protein>
<feature type="domain" description="F-box" evidence="4">
    <location>
        <begin position="5"/>
        <end position="50"/>
    </location>
</feature>
<accession>A0A2U1Q7I7</accession>
<gene>
    <name evidence="5" type="ORF">CTI12_AA064430</name>
</gene>
<dbReference type="InterPro" id="IPR015915">
    <property type="entry name" value="Kelch-typ_b-propeller"/>
</dbReference>
<dbReference type="InterPro" id="IPR001810">
    <property type="entry name" value="F-box_dom"/>
</dbReference>
<dbReference type="InterPro" id="IPR036047">
    <property type="entry name" value="F-box-like_dom_sf"/>
</dbReference>
<evidence type="ECO:0000313" key="5">
    <source>
        <dbReference type="EMBL" id="PWA93976.1"/>
    </source>
</evidence>
<proteinExistence type="inferred from homology"/>
<name>A0A2U1Q7I7_ARTAN</name>
<evidence type="ECO:0000313" key="6">
    <source>
        <dbReference type="Proteomes" id="UP000245207"/>
    </source>
</evidence>
<dbReference type="Proteomes" id="UP000245207">
    <property type="component" value="Unassembled WGS sequence"/>
</dbReference>
<feature type="compositionally biased region" description="Basic and acidic residues" evidence="3">
    <location>
        <begin position="572"/>
        <end position="590"/>
    </location>
</feature>
<dbReference type="InterPro" id="IPR017451">
    <property type="entry name" value="F-box-assoc_interact_dom"/>
</dbReference>
<comment type="similarity">
    <text evidence="1">Belongs to the remorin family.</text>
</comment>
<dbReference type="STRING" id="35608.A0A2U1Q7I7"/>
<dbReference type="EMBL" id="PKPP01000343">
    <property type="protein sequence ID" value="PWA93976.1"/>
    <property type="molecule type" value="Genomic_DNA"/>
</dbReference>
<dbReference type="SMART" id="SM00256">
    <property type="entry name" value="FBOX"/>
    <property type="match status" value="1"/>
</dbReference>
<dbReference type="PANTHER" id="PTHR31672">
    <property type="entry name" value="BNACNNG10540D PROTEIN"/>
    <property type="match status" value="1"/>
</dbReference>
<keyword evidence="2" id="KW-0175">Coiled coil</keyword>
<dbReference type="Pfam" id="PF08268">
    <property type="entry name" value="FBA_3"/>
    <property type="match status" value="1"/>
</dbReference>
<dbReference type="Pfam" id="PF00646">
    <property type="entry name" value="F-box"/>
    <property type="match status" value="1"/>
</dbReference>
<dbReference type="SUPFAM" id="SSF117281">
    <property type="entry name" value="Kelch motif"/>
    <property type="match status" value="1"/>
</dbReference>
<dbReference type="InterPro" id="IPR050796">
    <property type="entry name" value="SCF_F-box_component"/>
</dbReference>
<feature type="region of interest" description="Disordered" evidence="3">
    <location>
        <begin position="413"/>
        <end position="502"/>
    </location>
</feature>
<feature type="coiled-coil region" evidence="2">
    <location>
        <begin position="509"/>
        <end position="536"/>
    </location>
</feature>
<dbReference type="PROSITE" id="PS50181">
    <property type="entry name" value="FBOX"/>
    <property type="match status" value="1"/>
</dbReference>
<comment type="caution">
    <text evidence="5">The sequence shown here is derived from an EMBL/GenBank/DDBJ whole genome shotgun (WGS) entry which is preliminary data.</text>
</comment>
<feature type="compositionally biased region" description="Basic and acidic residues" evidence="3">
    <location>
        <begin position="377"/>
        <end position="391"/>
    </location>
</feature>
<keyword evidence="6" id="KW-1185">Reference proteome</keyword>
<dbReference type="AlphaFoldDB" id="A0A2U1Q7I7"/>
<dbReference type="Gene3D" id="1.20.1280.50">
    <property type="match status" value="1"/>
</dbReference>
<evidence type="ECO:0000256" key="2">
    <source>
        <dbReference type="SAM" id="Coils"/>
    </source>
</evidence>
<reference evidence="5 6" key="1">
    <citation type="journal article" date="2018" name="Mol. Plant">
        <title>The genome of Artemisia annua provides insight into the evolution of Asteraceae family and artemisinin biosynthesis.</title>
        <authorList>
            <person name="Shen Q."/>
            <person name="Zhang L."/>
            <person name="Liao Z."/>
            <person name="Wang S."/>
            <person name="Yan T."/>
            <person name="Shi P."/>
            <person name="Liu M."/>
            <person name="Fu X."/>
            <person name="Pan Q."/>
            <person name="Wang Y."/>
            <person name="Lv Z."/>
            <person name="Lu X."/>
            <person name="Zhang F."/>
            <person name="Jiang W."/>
            <person name="Ma Y."/>
            <person name="Chen M."/>
            <person name="Hao X."/>
            <person name="Li L."/>
            <person name="Tang Y."/>
            <person name="Lv G."/>
            <person name="Zhou Y."/>
            <person name="Sun X."/>
            <person name="Brodelius P.E."/>
            <person name="Rose J.K.C."/>
            <person name="Tang K."/>
        </authorList>
    </citation>
    <scope>NUCLEOTIDE SEQUENCE [LARGE SCALE GENOMIC DNA]</scope>
    <source>
        <strain evidence="6">cv. Huhao1</strain>
        <tissue evidence="5">Leaf</tissue>
    </source>
</reference>
<feature type="region of interest" description="Disordered" evidence="3">
    <location>
        <begin position="347"/>
        <end position="391"/>
    </location>
</feature>
<dbReference type="PANTHER" id="PTHR31672:SF13">
    <property type="entry name" value="F-BOX PROTEIN CPR30-LIKE"/>
    <property type="match status" value="1"/>
</dbReference>